<comment type="caution">
    <text evidence="10">The sequence shown here is derived from an EMBL/GenBank/DDBJ whole genome shotgun (WGS) entry which is preliminary data.</text>
</comment>
<feature type="compositionally biased region" description="Polar residues" evidence="8">
    <location>
        <begin position="243"/>
        <end position="254"/>
    </location>
</feature>
<feature type="compositionally biased region" description="Basic and acidic residues" evidence="8">
    <location>
        <begin position="257"/>
        <end position="293"/>
    </location>
</feature>
<evidence type="ECO:0000256" key="2">
    <source>
        <dbReference type="ARBA" id="ARBA00004642"/>
    </source>
</evidence>
<dbReference type="PANTHER" id="PTHR13952">
    <property type="entry name" value="U1 SMALL NUCLEAR RIBONUCLEOPROTEIN 70 KD"/>
    <property type="match status" value="1"/>
</dbReference>
<dbReference type="Pfam" id="PF12220">
    <property type="entry name" value="U1snRNP70_N"/>
    <property type="match status" value="1"/>
</dbReference>
<dbReference type="InterPro" id="IPR034143">
    <property type="entry name" value="snRNP70_RRM"/>
</dbReference>
<dbReference type="InterPro" id="IPR012677">
    <property type="entry name" value="Nucleotide-bd_a/b_plait_sf"/>
</dbReference>
<name>A0A9N7RNV9_STRHE</name>
<evidence type="ECO:0000256" key="7">
    <source>
        <dbReference type="PROSITE-ProRule" id="PRU00176"/>
    </source>
</evidence>
<evidence type="ECO:0000313" key="11">
    <source>
        <dbReference type="Proteomes" id="UP001153555"/>
    </source>
</evidence>
<evidence type="ECO:0000256" key="5">
    <source>
        <dbReference type="ARBA" id="ARBA00023242"/>
    </source>
</evidence>
<dbReference type="PANTHER" id="PTHR13952:SF5">
    <property type="entry name" value="U1 SMALL NUCLEAR RIBONUCLEOPROTEIN 70 KDA"/>
    <property type="match status" value="1"/>
</dbReference>
<dbReference type="InterPro" id="IPR022023">
    <property type="entry name" value="U1snRNP70_N"/>
</dbReference>
<dbReference type="Proteomes" id="UP001153555">
    <property type="component" value="Unassembled WGS sequence"/>
</dbReference>
<dbReference type="GO" id="GO:0003729">
    <property type="term" value="F:mRNA binding"/>
    <property type="evidence" value="ECO:0007669"/>
    <property type="project" value="TreeGrafter"/>
</dbReference>
<accession>A0A9N7RNV9</accession>
<gene>
    <name evidence="10" type="ORF">SHERM_06135</name>
</gene>
<dbReference type="Gene3D" id="3.30.70.330">
    <property type="match status" value="1"/>
</dbReference>
<dbReference type="SMART" id="SM00360">
    <property type="entry name" value="RRM"/>
    <property type="match status" value="1"/>
</dbReference>
<dbReference type="SUPFAM" id="SSF54928">
    <property type="entry name" value="RNA-binding domain, RBD"/>
    <property type="match status" value="1"/>
</dbReference>
<keyword evidence="6 10" id="KW-0687">Ribonucleoprotein</keyword>
<evidence type="ECO:0000256" key="3">
    <source>
        <dbReference type="ARBA" id="ARBA00016996"/>
    </source>
</evidence>
<reference evidence="10" key="1">
    <citation type="submission" date="2019-12" db="EMBL/GenBank/DDBJ databases">
        <authorList>
            <person name="Scholes J."/>
        </authorList>
    </citation>
    <scope>NUCLEOTIDE SEQUENCE</scope>
</reference>
<dbReference type="GO" id="GO:0005685">
    <property type="term" value="C:U1 snRNP"/>
    <property type="evidence" value="ECO:0007669"/>
    <property type="project" value="TreeGrafter"/>
</dbReference>
<feature type="region of interest" description="Disordered" evidence="8">
    <location>
        <begin position="219"/>
        <end position="389"/>
    </location>
</feature>
<dbReference type="AlphaFoldDB" id="A0A9N7RNV9"/>
<dbReference type="GO" id="GO:0016607">
    <property type="term" value="C:nuclear speck"/>
    <property type="evidence" value="ECO:0007669"/>
    <property type="project" value="UniProtKB-SubCell"/>
</dbReference>
<evidence type="ECO:0000256" key="1">
    <source>
        <dbReference type="ARBA" id="ARBA00004324"/>
    </source>
</evidence>
<dbReference type="CDD" id="cd12236">
    <property type="entry name" value="RRM_snRNP70"/>
    <property type="match status" value="1"/>
</dbReference>
<dbReference type="GO" id="GO:0071011">
    <property type="term" value="C:precatalytic spliceosome"/>
    <property type="evidence" value="ECO:0007669"/>
    <property type="project" value="TreeGrafter"/>
</dbReference>
<dbReference type="GO" id="GO:0030619">
    <property type="term" value="F:U1 snRNA binding"/>
    <property type="evidence" value="ECO:0007669"/>
    <property type="project" value="InterPro"/>
</dbReference>
<dbReference type="InterPro" id="IPR000504">
    <property type="entry name" value="RRM_dom"/>
</dbReference>
<organism evidence="10 11">
    <name type="scientific">Striga hermonthica</name>
    <name type="common">Purple witchweed</name>
    <name type="synonym">Buchnera hermonthica</name>
    <dbReference type="NCBI Taxonomy" id="68872"/>
    <lineage>
        <taxon>Eukaryota</taxon>
        <taxon>Viridiplantae</taxon>
        <taxon>Streptophyta</taxon>
        <taxon>Embryophyta</taxon>
        <taxon>Tracheophyta</taxon>
        <taxon>Spermatophyta</taxon>
        <taxon>Magnoliopsida</taxon>
        <taxon>eudicotyledons</taxon>
        <taxon>Gunneridae</taxon>
        <taxon>Pentapetalae</taxon>
        <taxon>asterids</taxon>
        <taxon>lamiids</taxon>
        <taxon>Lamiales</taxon>
        <taxon>Orobanchaceae</taxon>
        <taxon>Buchnereae</taxon>
        <taxon>Striga</taxon>
    </lineage>
</organism>
<keyword evidence="11" id="KW-1185">Reference proteome</keyword>
<feature type="domain" description="RRM" evidence="9">
    <location>
        <begin position="138"/>
        <end position="215"/>
    </location>
</feature>
<dbReference type="PROSITE" id="PS50102">
    <property type="entry name" value="RRM"/>
    <property type="match status" value="1"/>
</dbReference>
<comment type="subcellular location">
    <subcellularLocation>
        <location evidence="1">Nucleus speckle</location>
    </subcellularLocation>
    <subcellularLocation>
        <location evidence="2">Nucleus</location>
        <location evidence="2">Nucleoplasm</location>
    </subcellularLocation>
</comment>
<proteinExistence type="predicted"/>
<evidence type="ECO:0000256" key="8">
    <source>
        <dbReference type="SAM" id="MobiDB-lite"/>
    </source>
</evidence>
<dbReference type="InterPro" id="IPR051183">
    <property type="entry name" value="U1_U11-U12_snRNP_70-35kDa"/>
</dbReference>
<evidence type="ECO:0000256" key="6">
    <source>
        <dbReference type="ARBA" id="ARBA00023274"/>
    </source>
</evidence>
<feature type="compositionally biased region" description="Basic and acidic residues" evidence="8">
    <location>
        <begin position="361"/>
        <end position="381"/>
    </location>
</feature>
<dbReference type="EMBL" id="CACSLK010031421">
    <property type="protein sequence ID" value="CAA0839571.1"/>
    <property type="molecule type" value="Genomic_DNA"/>
</dbReference>
<dbReference type="GO" id="GO:0000398">
    <property type="term" value="P:mRNA splicing, via spliceosome"/>
    <property type="evidence" value="ECO:0007669"/>
    <property type="project" value="TreeGrafter"/>
</dbReference>
<sequence>MGDYGDTMMRNQNAALQARTKTQNRANDLHLKMIGKSHPTGLTPNLLKLFEPRPPLEYKPSPDKRKCPPYTGMAQFVGKFAEPGDPQYAAPVLKGETPAERRARIHQMRLEEGAKKAAQDLEKYDTNSDPNISGNPYKTLFVARLNYETSESRVKREFEVYGPIKQVRLVTDQSNKPRGYAFIEYVHTRDMKAAYKQADGKKIDGKRVLVDVERGRTVPNWRPRRLGGGLGTSRVGNEEVIQKQVQREQVQSGGISRYEKPRVERDRDREKSRNRGKERERERKKPRDRDHRDDRHHRDRDRTRDCGRDRDRGWDHGRERDLPRERGNQDYETGAHDHNYYRGQSRGRSQDRDFEYDDERVDSRRERDYGEMAEHGQHDYYGKQGRGQYDYNRMGDDFEYGYERDGVPE</sequence>
<dbReference type="GO" id="GO:0071004">
    <property type="term" value="C:U2-type prespliceosome"/>
    <property type="evidence" value="ECO:0007669"/>
    <property type="project" value="TreeGrafter"/>
</dbReference>
<dbReference type="FunFam" id="3.30.70.330:FF:001585">
    <property type="entry name" value="U1 small nuclear ribonucleoprotein 70 kDa"/>
    <property type="match status" value="1"/>
</dbReference>
<dbReference type="Pfam" id="PF00076">
    <property type="entry name" value="RRM_1"/>
    <property type="match status" value="1"/>
</dbReference>
<keyword evidence="4 7" id="KW-0694">RNA-binding</keyword>
<keyword evidence="5" id="KW-0539">Nucleus</keyword>
<feature type="compositionally biased region" description="Basic and acidic residues" evidence="8">
    <location>
        <begin position="300"/>
        <end position="340"/>
    </location>
</feature>
<evidence type="ECO:0000313" key="10">
    <source>
        <dbReference type="EMBL" id="CAA0839571.1"/>
    </source>
</evidence>
<dbReference type="OrthoDB" id="4207594at2759"/>
<dbReference type="InterPro" id="IPR035979">
    <property type="entry name" value="RBD_domain_sf"/>
</dbReference>
<protein>
    <recommendedName>
        <fullName evidence="3">U1 small nuclear ribonucleoprotein 70 kDa</fullName>
    </recommendedName>
</protein>
<evidence type="ECO:0000259" key="9">
    <source>
        <dbReference type="PROSITE" id="PS50102"/>
    </source>
</evidence>
<evidence type="ECO:0000256" key="4">
    <source>
        <dbReference type="ARBA" id="ARBA00022884"/>
    </source>
</evidence>